<evidence type="ECO:0000313" key="5">
    <source>
        <dbReference type="Proteomes" id="UP000183952"/>
    </source>
</evidence>
<comment type="similarity">
    <text evidence="1">Belongs to the EamA transporter family.</text>
</comment>
<keyword evidence="2" id="KW-0472">Membrane</keyword>
<keyword evidence="5" id="KW-1185">Reference proteome</keyword>
<name>A0A1M6QJ74_9CLOT</name>
<feature type="transmembrane region" description="Helical" evidence="2">
    <location>
        <begin position="228"/>
        <end position="246"/>
    </location>
</feature>
<dbReference type="InterPro" id="IPR000620">
    <property type="entry name" value="EamA_dom"/>
</dbReference>
<sequence>MIYLFLAALSSASIALIFKYSGSKEWVNKFQVTSFNYLTATTISLVMLLKSGQPILFSGQGFLQCLVGNFNGNITVQGSWLWAIILGVATGILYLLGFLLYQSSIKSSGASLSGMFNKMGIIVPMVFSMIVWREFPSALQLCGILLSLSAIIMVNFNFDSGEKSSIKPTLLIMFLVVGFGEFSNKLFQKYAMAEMKSHFMLVLFATALIISIGLTVNDKNKAMNIKSALCGVAVGVPNMLSTLFLIEALNKLPATVVYPIYSAGSIVIIMATSFVIFGEKLKKKEIIAMVVTLIALSMVNI</sequence>
<dbReference type="RefSeq" id="WP_072903967.1">
    <property type="nucleotide sequence ID" value="NZ_FRAD01000017.1"/>
</dbReference>
<keyword evidence="2" id="KW-0812">Transmembrane</keyword>
<feature type="transmembrane region" description="Helical" evidence="2">
    <location>
        <begin position="138"/>
        <end position="158"/>
    </location>
</feature>
<proteinExistence type="inferred from homology"/>
<evidence type="ECO:0000256" key="2">
    <source>
        <dbReference type="SAM" id="Phobius"/>
    </source>
</evidence>
<feature type="transmembrane region" description="Helical" evidence="2">
    <location>
        <begin position="112"/>
        <end position="132"/>
    </location>
</feature>
<dbReference type="OrthoDB" id="47588at2"/>
<evidence type="ECO:0000313" key="4">
    <source>
        <dbReference type="EMBL" id="SHK20291.1"/>
    </source>
</evidence>
<dbReference type="STRING" id="1121331.SAMN02745248_02021"/>
<protein>
    <submittedName>
        <fullName evidence="4">Small Multidrug Resistance protein</fullName>
    </submittedName>
</protein>
<dbReference type="Proteomes" id="UP000183952">
    <property type="component" value="Unassembled WGS sequence"/>
</dbReference>
<gene>
    <name evidence="4" type="ORF">SAMN02745248_02021</name>
</gene>
<feature type="transmembrane region" description="Helical" evidence="2">
    <location>
        <begin position="258"/>
        <end position="277"/>
    </location>
</feature>
<evidence type="ECO:0000259" key="3">
    <source>
        <dbReference type="Pfam" id="PF00892"/>
    </source>
</evidence>
<feature type="transmembrane region" description="Helical" evidence="2">
    <location>
        <begin position="170"/>
        <end position="187"/>
    </location>
</feature>
<accession>A0A1M6QJ74</accession>
<dbReference type="GO" id="GO:0016020">
    <property type="term" value="C:membrane"/>
    <property type="evidence" value="ECO:0007669"/>
    <property type="project" value="InterPro"/>
</dbReference>
<dbReference type="InterPro" id="IPR037185">
    <property type="entry name" value="EmrE-like"/>
</dbReference>
<feature type="domain" description="EamA" evidence="3">
    <location>
        <begin position="2"/>
        <end position="155"/>
    </location>
</feature>
<dbReference type="Pfam" id="PF00892">
    <property type="entry name" value="EamA"/>
    <property type="match status" value="2"/>
</dbReference>
<dbReference type="SUPFAM" id="SSF103481">
    <property type="entry name" value="Multidrug resistance efflux transporter EmrE"/>
    <property type="match status" value="2"/>
</dbReference>
<reference evidence="4 5" key="1">
    <citation type="submission" date="2016-11" db="EMBL/GenBank/DDBJ databases">
        <authorList>
            <person name="Jaros S."/>
            <person name="Januszkiewicz K."/>
            <person name="Wedrychowicz H."/>
        </authorList>
    </citation>
    <scope>NUCLEOTIDE SEQUENCE [LARGE SCALE GENOMIC DNA]</scope>
    <source>
        <strain evidence="4 5">DSM 3090</strain>
    </source>
</reference>
<evidence type="ECO:0000256" key="1">
    <source>
        <dbReference type="ARBA" id="ARBA00007362"/>
    </source>
</evidence>
<dbReference type="Gene3D" id="1.10.3730.20">
    <property type="match status" value="1"/>
</dbReference>
<feature type="transmembrane region" description="Helical" evidence="2">
    <location>
        <begin position="80"/>
        <end position="100"/>
    </location>
</feature>
<feature type="domain" description="EamA" evidence="3">
    <location>
        <begin position="172"/>
        <end position="300"/>
    </location>
</feature>
<organism evidence="4 5">
    <name type="scientific">Hathewaya proteolytica DSM 3090</name>
    <dbReference type="NCBI Taxonomy" id="1121331"/>
    <lineage>
        <taxon>Bacteria</taxon>
        <taxon>Bacillati</taxon>
        <taxon>Bacillota</taxon>
        <taxon>Clostridia</taxon>
        <taxon>Eubacteriales</taxon>
        <taxon>Clostridiaceae</taxon>
        <taxon>Hathewaya</taxon>
    </lineage>
</organism>
<dbReference type="EMBL" id="FRAD01000017">
    <property type="protein sequence ID" value="SHK20291.1"/>
    <property type="molecule type" value="Genomic_DNA"/>
</dbReference>
<keyword evidence="2" id="KW-1133">Transmembrane helix</keyword>
<dbReference type="AlphaFoldDB" id="A0A1M6QJ74"/>
<feature type="transmembrane region" description="Helical" evidence="2">
    <location>
        <begin position="199"/>
        <end position="216"/>
    </location>
</feature>